<feature type="domain" description="Histidine kinase/HSP90-like ATPase" evidence="2">
    <location>
        <begin position="342"/>
        <end position="430"/>
    </location>
</feature>
<keyword evidence="4" id="KW-1185">Reference proteome</keyword>
<name>A0A1V2TE58_9NOCA</name>
<organism evidence="3 4">
    <name type="scientific">Nocardia donostiensis</name>
    <dbReference type="NCBI Taxonomy" id="1538463"/>
    <lineage>
        <taxon>Bacteria</taxon>
        <taxon>Bacillati</taxon>
        <taxon>Actinomycetota</taxon>
        <taxon>Actinomycetes</taxon>
        <taxon>Mycobacteriales</taxon>
        <taxon>Nocardiaceae</taxon>
        <taxon>Nocardia</taxon>
    </lineage>
</organism>
<dbReference type="Proteomes" id="UP000188836">
    <property type="component" value="Unassembled WGS sequence"/>
</dbReference>
<reference evidence="3 4" key="1">
    <citation type="journal article" date="2016" name="Antonie Van Leeuwenhoek">
        <title>Nocardia donostiensis sp. nov., isolated from human respiratory specimens.</title>
        <authorList>
            <person name="Ercibengoa M."/>
            <person name="Bell M."/>
            <person name="Marimon J.M."/>
            <person name="Humrighouse B."/>
            <person name="Klenk H.P."/>
            <person name="Potter G."/>
            <person name="Perez-Trallero E."/>
        </authorList>
    </citation>
    <scope>NUCLEOTIDE SEQUENCE [LARGE SCALE GENOMIC DNA]</scope>
    <source>
        <strain evidence="3 4">X1655</strain>
    </source>
</reference>
<evidence type="ECO:0000259" key="2">
    <source>
        <dbReference type="Pfam" id="PF02518"/>
    </source>
</evidence>
<feature type="transmembrane region" description="Helical" evidence="1">
    <location>
        <begin position="85"/>
        <end position="105"/>
    </location>
</feature>
<protein>
    <submittedName>
        <fullName evidence="3">ATP-binding protein</fullName>
    </submittedName>
</protein>
<dbReference type="Pfam" id="PF02518">
    <property type="entry name" value="HATPase_c"/>
    <property type="match status" value="1"/>
</dbReference>
<feature type="transmembrane region" description="Helical" evidence="1">
    <location>
        <begin position="169"/>
        <end position="187"/>
    </location>
</feature>
<feature type="transmembrane region" description="Helical" evidence="1">
    <location>
        <begin position="199"/>
        <end position="216"/>
    </location>
</feature>
<dbReference type="GO" id="GO:0005524">
    <property type="term" value="F:ATP binding"/>
    <property type="evidence" value="ECO:0007669"/>
    <property type="project" value="UniProtKB-KW"/>
</dbReference>
<dbReference type="Gene3D" id="3.30.565.10">
    <property type="entry name" value="Histidine kinase-like ATPase, C-terminal domain"/>
    <property type="match status" value="1"/>
</dbReference>
<keyword evidence="3" id="KW-0067">ATP-binding</keyword>
<accession>A0A1V2TE58</accession>
<sequence length="436" mass="45058">MAAGSRAAPGPVTATATRSPDTAFLGRFRAGSWGRGLLAVSGQAVDEGASDRILRRIGLSIGLAGVIAAVMELPEIAAQSRSVPLHWSVIAVILAFGLFPVLALVSLGSSRQVIQRVSGAAAISFFAAMVVLMIVYAAPEEHSSSVWVYRVLALGVLAAALAWPTGLAIAYLVLGSALAALANMFVLPDVSAFTTAGDFARTAGLCALFLWCLVYARAAAARVDHESQVASSRAAAVAGAAARDRERARFAALIHDAVLSTLLDASRAGTESPVLRRQAERTLEQLEAARGGAAEPDLLDAQSAIGFLRSAVTEVNPGIEVTAHRQAGVDDLRLPVQAASTIAAALAEAARNSLRHAAVPGREVRRQVTVTVSAGGLRVVFRDDGAGFDQSRVPGDRLGISVSILGRMRQLAGGAGFVESQPGEGTTVTLMWGGEG</sequence>
<evidence type="ECO:0000313" key="4">
    <source>
        <dbReference type="Proteomes" id="UP000188836"/>
    </source>
</evidence>
<comment type="caution">
    <text evidence="3">The sequence shown here is derived from an EMBL/GenBank/DDBJ whole genome shotgun (WGS) entry which is preliminary data.</text>
</comment>
<proteinExistence type="predicted"/>
<keyword evidence="1" id="KW-0812">Transmembrane</keyword>
<keyword evidence="3" id="KW-0547">Nucleotide-binding</keyword>
<dbReference type="OrthoDB" id="144293at2"/>
<dbReference type="SUPFAM" id="SSF55874">
    <property type="entry name" value="ATPase domain of HSP90 chaperone/DNA topoisomerase II/histidine kinase"/>
    <property type="match status" value="1"/>
</dbReference>
<keyword evidence="1" id="KW-1133">Transmembrane helix</keyword>
<dbReference type="InterPro" id="IPR003594">
    <property type="entry name" value="HATPase_dom"/>
</dbReference>
<feature type="transmembrane region" description="Helical" evidence="1">
    <location>
        <begin position="117"/>
        <end position="138"/>
    </location>
</feature>
<dbReference type="AlphaFoldDB" id="A0A1V2TE58"/>
<keyword evidence="1" id="KW-0472">Membrane</keyword>
<evidence type="ECO:0000313" key="3">
    <source>
        <dbReference type="EMBL" id="ONM47802.1"/>
    </source>
</evidence>
<gene>
    <name evidence="3" type="ORF">B0T46_16315</name>
</gene>
<dbReference type="STRING" id="1538463.B0T36_18650"/>
<dbReference type="RefSeq" id="WP_077118017.1">
    <property type="nucleotide sequence ID" value="NZ_MUKP01000005.1"/>
</dbReference>
<feature type="transmembrane region" description="Helical" evidence="1">
    <location>
        <begin position="144"/>
        <end position="162"/>
    </location>
</feature>
<dbReference type="InterPro" id="IPR036890">
    <property type="entry name" value="HATPase_C_sf"/>
</dbReference>
<evidence type="ECO:0000256" key="1">
    <source>
        <dbReference type="SAM" id="Phobius"/>
    </source>
</evidence>
<dbReference type="EMBL" id="MUMY01000013">
    <property type="protein sequence ID" value="ONM47802.1"/>
    <property type="molecule type" value="Genomic_DNA"/>
</dbReference>